<dbReference type="PANTHER" id="PTHR11587:SF2">
    <property type="entry name" value="ARGININOSUCCINATE SYNTHASE"/>
    <property type="match status" value="1"/>
</dbReference>
<dbReference type="NCBIfam" id="TIGR00032">
    <property type="entry name" value="argG"/>
    <property type="match status" value="1"/>
</dbReference>
<evidence type="ECO:0000313" key="11">
    <source>
        <dbReference type="EMBL" id="OGG69228.1"/>
    </source>
</evidence>
<dbReference type="InterPro" id="IPR023434">
    <property type="entry name" value="Arginosuc_synth_type_1_subfam"/>
</dbReference>
<name>A0A1F6E6D1_9BACT</name>
<dbReference type="FunFam" id="3.90.1260.10:FF:000007">
    <property type="entry name" value="Argininosuccinate synthase"/>
    <property type="match status" value="1"/>
</dbReference>
<evidence type="ECO:0000256" key="5">
    <source>
        <dbReference type="ARBA" id="ARBA00022598"/>
    </source>
</evidence>
<evidence type="ECO:0000256" key="8">
    <source>
        <dbReference type="ARBA" id="ARBA00022840"/>
    </source>
</evidence>
<dbReference type="InterPro" id="IPR024074">
    <property type="entry name" value="AS_cat/multimer_dom_body"/>
</dbReference>
<reference evidence="11 12" key="1">
    <citation type="journal article" date="2016" name="Nat. Commun.">
        <title>Thousands of microbial genomes shed light on interconnected biogeochemical processes in an aquifer system.</title>
        <authorList>
            <person name="Anantharaman K."/>
            <person name="Brown C.T."/>
            <person name="Hug L.A."/>
            <person name="Sharon I."/>
            <person name="Castelle C.J."/>
            <person name="Probst A.J."/>
            <person name="Thomas B.C."/>
            <person name="Singh A."/>
            <person name="Wilkins M.J."/>
            <person name="Karaoz U."/>
            <person name="Brodie E.L."/>
            <person name="Williams K.H."/>
            <person name="Hubbard S.S."/>
            <person name="Banfield J.F."/>
        </authorList>
    </citation>
    <scope>NUCLEOTIDE SEQUENCE [LARGE SCALE GENOMIC DNA]</scope>
</reference>
<dbReference type="GO" id="GO:0005737">
    <property type="term" value="C:cytoplasm"/>
    <property type="evidence" value="ECO:0007669"/>
    <property type="project" value="TreeGrafter"/>
</dbReference>
<dbReference type="EC" id="6.3.4.5" evidence="3"/>
<dbReference type="Pfam" id="PF00764">
    <property type="entry name" value="Arginosuc_synth"/>
    <property type="match status" value="1"/>
</dbReference>
<evidence type="ECO:0000256" key="2">
    <source>
        <dbReference type="ARBA" id="ARBA00011881"/>
    </source>
</evidence>
<dbReference type="GO" id="GO:0006526">
    <property type="term" value="P:L-arginine biosynthetic process"/>
    <property type="evidence" value="ECO:0007669"/>
    <property type="project" value="UniProtKB-UniPathway"/>
</dbReference>
<evidence type="ECO:0000313" key="12">
    <source>
        <dbReference type="Proteomes" id="UP000176914"/>
    </source>
</evidence>
<dbReference type="GO" id="GO:0000050">
    <property type="term" value="P:urea cycle"/>
    <property type="evidence" value="ECO:0007669"/>
    <property type="project" value="TreeGrafter"/>
</dbReference>
<dbReference type="InterPro" id="IPR048267">
    <property type="entry name" value="Arginosuc_syn_N"/>
</dbReference>
<feature type="domain" description="Arginosuccinate synthase C-terminal" evidence="10">
    <location>
        <begin position="188"/>
        <end position="406"/>
    </location>
</feature>
<dbReference type="CDD" id="cd01999">
    <property type="entry name" value="ASS"/>
    <property type="match status" value="1"/>
</dbReference>
<feature type="domain" description="Arginosuccinate synthase-like N-terminal" evidence="9">
    <location>
        <begin position="17"/>
        <end position="177"/>
    </location>
</feature>
<dbReference type="Gene3D" id="3.90.1260.10">
    <property type="entry name" value="Argininosuccinate synthetase, chain A, domain 2"/>
    <property type="match status" value="1"/>
</dbReference>
<evidence type="ECO:0000256" key="7">
    <source>
        <dbReference type="ARBA" id="ARBA00022741"/>
    </source>
</evidence>
<dbReference type="InterPro" id="IPR018223">
    <property type="entry name" value="Arginosuc_synth_CS"/>
</dbReference>
<dbReference type="InterPro" id="IPR048268">
    <property type="entry name" value="Arginosuc_syn_C"/>
</dbReference>
<dbReference type="EMBL" id="MFLL01000015">
    <property type="protein sequence ID" value="OGG69228.1"/>
    <property type="molecule type" value="Genomic_DNA"/>
</dbReference>
<evidence type="ECO:0000256" key="3">
    <source>
        <dbReference type="ARBA" id="ARBA00012286"/>
    </source>
</evidence>
<evidence type="ECO:0000256" key="1">
    <source>
        <dbReference type="ARBA" id="ARBA00004967"/>
    </source>
</evidence>
<comment type="subunit">
    <text evidence="2">Homotetramer.</text>
</comment>
<sequence length="417" mass="45518">MKALTIRDLKGKRVAALVSGGLDSTSIIRWMSERGVDITAITADLSQPDEKDMSDIPRRMKAAGAGEALFVDGSALLAEYMLSGVIQGQAAHEGGYLNTTGIARMATVKVAMPEIERRGIDVVVHGSTGRGNDQVRFELAVIMLNPNMRVYAPWRDPEFVDELGGRKQMIKYCLERQLSITATEEKPYSTDANFCGLTHEASRLESIFERPDYVEFLMGVSPQFAPDAEEVVSVGFEQGRPVQINGRACTVLEAFLTLNDIGGRNGIGIGLDVVENRRVGIKSRGVYEAPGATIMYQAYGKLLELVMDRSRRKFFDTVSRQLADAIYEGEWFAPIASDLLAASGSVAQHVTGTVAFGLYKGNVRFLTANDVVHSLYSADTASMEKIGNFDHIDSQGYMGIANVRSRALASARQVRNA</sequence>
<keyword evidence="6" id="KW-0028">Amino-acid biosynthesis</keyword>
<protein>
    <recommendedName>
        <fullName evidence="3">argininosuccinate synthase</fullName>
        <ecNumber evidence="3">6.3.4.5</ecNumber>
    </recommendedName>
</protein>
<dbReference type="UniPathway" id="UPA00068">
    <property type="reaction ID" value="UER00113"/>
</dbReference>
<accession>A0A1F6E6D1</accession>
<keyword evidence="7" id="KW-0547">Nucleotide-binding</keyword>
<dbReference type="PROSITE" id="PS00565">
    <property type="entry name" value="ARGININOSUCCIN_SYN_2"/>
    <property type="match status" value="1"/>
</dbReference>
<dbReference type="Proteomes" id="UP000176914">
    <property type="component" value="Unassembled WGS sequence"/>
</dbReference>
<dbReference type="NCBIfam" id="NF001770">
    <property type="entry name" value="PRK00509.1"/>
    <property type="match status" value="1"/>
</dbReference>
<dbReference type="Gene3D" id="3.40.50.620">
    <property type="entry name" value="HUPs"/>
    <property type="match status" value="1"/>
</dbReference>
<dbReference type="Pfam" id="PF20979">
    <property type="entry name" value="Arginosuc_syn_C"/>
    <property type="match status" value="1"/>
</dbReference>
<comment type="pathway">
    <text evidence="1">Amino-acid biosynthesis; L-arginine biosynthesis; L-arginine from L-ornithine and carbamoyl phosphate: step 2/3.</text>
</comment>
<evidence type="ECO:0000256" key="6">
    <source>
        <dbReference type="ARBA" id="ARBA00022605"/>
    </source>
</evidence>
<gene>
    <name evidence="11" type="ORF">A3C20_02955</name>
</gene>
<keyword evidence="8" id="KW-0067">ATP-binding</keyword>
<dbReference type="InterPro" id="IPR014729">
    <property type="entry name" value="Rossmann-like_a/b/a_fold"/>
</dbReference>
<comment type="caution">
    <text evidence="11">The sequence shown here is derived from an EMBL/GenBank/DDBJ whole genome shotgun (WGS) entry which is preliminary data.</text>
</comment>
<evidence type="ECO:0000259" key="9">
    <source>
        <dbReference type="Pfam" id="PF00764"/>
    </source>
</evidence>
<dbReference type="GO" id="GO:0005524">
    <property type="term" value="F:ATP binding"/>
    <property type="evidence" value="ECO:0007669"/>
    <property type="project" value="UniProtKB-KW"/>
</dbReference>
<dbReference type="SUPFAM" id="SSF69864">
    <property type="entry name" value="Argininosuccinate synthetase, C-terminal domain"/>
    <property type="match status" value="1"/>
</dbReference>
<keyword evidence="4" id="KW-0055">Arginine biosynthesis</keyword>
<dbReference type="AlphaFoldDB" id="A0A1F6E6D1"/>
<dbReference type="PANTHER" id="PTHR11587">
    <property type="entry name" value="ARGININOSUCCINATE SYNTHASE"/>
    <property type="match status" value="1"/>
</dbReference>
<keyword evidence="5" id="KW-0436">Ligase</keyword>
<dbReference type="GO" id="GO:0000053">
    <property type="term" value="P:argininosuccinate metabolic process"/>
    <property type="evidence" value="ECO:0007669"/>
    <property type="project" value="TreeGrafter"/>
</dbReference>
<evidence type="ECO:0000256" key="4">
    <source>
        <dbReference type="ARBA" id="ARBA00022571"/>
    </source>
</evidence>
<evidence type="ECO:0000259" key="10">
    <source>
        <dbReference type="Pfam" id="PF20979"/>
    </source>
</evidence>
<dbReference type="SUPFAM" id="SSF52402">
    <property type="entry name" value="Adenine nucleotide alpha hydrolases-like"/>
    <property type="match status" value="1"/>
</dbReference>
<dbReference type="GO" id="GO:0004055">
    <property type="term" value="F:argininosuccinate synthase activity"/>
    <property type="evidence" value="ECO:0007669"/>
    <property type="project" value="UniProtKB-EC"/>
</dbReference>
<organism evidence="11 12">
    <name type="scientific">Candidatus Kaiserbacteria bacterium RIFCSPHIGHO2_02_FULL_55_25</name>
    <dbReference type="NCBI Taxonomy" id="1798498"/>
    <lineage>
        <taxon>Bacteria</taxon>
        <taxon>Candidatus Kaiseribacteriota</taxon>
    </lineage>
</organism>
<dbReference type="InterPro" id="IPR001518">
    <property type="entry name" value="Arginosuc_synth"/>
</dbReference>
<proteinExistence type="predicted"/>